<dbReference type="EMBL" id="JAQAHH010000006">
    <property type="protein sequence ID" value="MDP9500819.1"/>
    <property type="molecule type" value="Genomic_DNA"/>
</dbReference>
<sequence>MDRYSQYSQPIVEFYVLNQKFVDSDEDVPEQSKQVMYYSLAIGHHVGVIDCFKPILQCPYADYKQWLDKLPESEAKRKLVGLIKFGEIMIDITHINSLAIMFSKNRPHFNPQECKWTDTLMATFAAIQKEPVMYLMVKRRG</sequence>
<protein>
    <submittedName>
        <fullName evidence="1">Formate hydrogenlyase maturation HycH family protein</fullName>
    </submittedName>
</protein>
<reference evidence="1 2" key="1">
    <citation type="submission" date="2022-12" db="EMBL/GenBank/DDBJ databases">
        <title>Genome sequence of Pasteurellaceae Bisgaard Taxon 45.</title>
        <authorList>
            <person name="Foggin C."/>
            <person name="Rosen L.E."/>
            <person name="Henton M."/>
            <person name="Buys A."/>
            <person name="Floyd T."/>
            <person name="Turner A.D."/>
            <person name="Tarbin J."/>
            <person name="Lloyd A.S."/>
            <person name="Chaitezvi C."/>
            <person name="Ellis R.J."/>
            <person name="Roberts H.C."/>
            <person name="Dastjerdi A."/>
            <person name="Nunez A."/>
            <person name="Van Vliet A.H."/>
            <person name="Steinbach F."/>
        </authorList>
    </citation>
    <scope>NUCLEOTIDE SEQUENCE [LARGE SCALE GENOMIC DNA]</scope>
    <source>
        <strain evidence="1 2">VF20HR</strain>
    </source>
</reference>
<dbReference type="InterPro" id="IPR010005">
    <property type="entry name" value="Formate_DH_maturation_HycH"/>
</dbReference>
<comment type="caution">
    <text evidence="1">The sequence shown here is derived from an EMBL/GenBank/DDBJ whole genome shotgun (WGS) entry which is preliminary data.</text>
</comment>
<dbReference type="Pfam" id="PF07450">
    <property type="entry name" value="HycH"/>
    <property type="match status" value="1"/>
</dbReference>
<evidence type="ECO:0000313" key="2">
    <source>
        <dbReference type="Proteomes" id="UP001224083"/>
    </source>
</evidence>
<dbReference type="Proteomes" id="UP001224083">
    <property type="component" value="Unassembled WGS sequence"/>
</dbReference>
<proteinExistence type="predicted"/>
<evidence type="ECO:0000313" key="1">
    <source>
        <dbReference type="EMBL" id="MDP9500819.1"/>
    </source>
</evidence>
<keyword evidence="2" id="KW-1185">Reference proteome</keyword>
<name>A0ABT9KFI8_9PAST</name>
<accession>A0ABT9KFI8</accession>
<gene>
    <name evidence="1" type="ORF">O7M46_07585</name>
</gene>
<organism evidence="1 2">
    <name type="scientific">Bisgaard Taxon 45</name>
    <dbReference type="NCBI Taxonomy" id="304289"/>
    <lineage>
        <taxon>Bacteria</taxon>
        <taxon>Pseudomonadati</taxon>
        <taxon>Pseudomonadota</taxon>
        <taxon>Gammaproteobacteria</taxon>
        <taxon>Pasteurellales</taxon>
        <taxon>Pasteurellaceae</taxon>
    </lineage>
</organism>
<dbReference type="NCBIfam" id="NF011664">
    <property type="entry name" value="PRK15084.1"/>
    <property type="match status" value="1"/>
</dbReference>